<protein>
    <submittedName>
        <fullName evidence="1">Uncharacterized protein</fullName>
    </submittedName>
</protein>
<evidence type="ECO:0000313" key="1">
    <source>
        <dbReference type="EnsemblMetazoa" id="PPA44755.1"/>
    </source>
</evidence>
<accession>A0A2A6CHF7</accession>
<sequence>MFSWLSERIGVNAKQRKKEMRAIHDKAISKAFGNLLPGNQQELLGYSHALSQESNSETNMLKFGMGLKAHDAETLFQKRFSDRFEGRPKLPSCHSDAVSEAADSNE</sequence>
<dbReference type="EnsemblMetazoa" id="PPA44755.1">
    <property type="protein sequence ID" value="PPA44755.1"/>
    <property type="gene ID" value="WBGene00283124"/>
</dbReference>
<evidence type="ECO:0000313" key="2">
    <source>
        <dbReference type="Proteomes" id="UP000005239"/>
    </source>
</evidence>
<organism evidence="1 2">
    <name type="scientific">Pristionchus pacificus</name>
    <name type="common">Parasitic nematode worm</name>
    <dbReference type="NCBI Taxonomy" id="54126"/>
    <lineage>
        <taxon>Eukaryota</taxon>
        <taxon>Metazoa</taxon>
        <taxon>Ecdysozoa</taxon>
        <taxon>Nematoda</taxon>
        <taxon>Chromadorea</taxon>
        <taxon>Rhabditida</taxon>
        <taxon>Rhabditina</taxon>
        <taxon>Diplogasteromorpha</taxon>
        <taxon>Diplogasteroidea</taxon>
        <taxon>Neodiplogasteridae</taxon>
        <taxon>Pristionchus</taxon>
    </lineage>
</organism>
<reference evidence="2" key="1">
    <citation type="journal article" date="2008" name="Nat. Genet.">
        <title>The Pristionchus pacificus genome provides a unique perspective on nematode lifestyle and parasitism.</title>
        <authorList>
            <person name="Dieterich C."/>
            <person name="Clifton S.W."/>
            <person name="Schuster L.N."/>
            <person name="Chinwalla A."/>
            <person name="Delehaunty K."/>
            <person name="Dinkelacker I."/>
            <person name="Fulton L."/>
            <person name="Fulton R."/>
            <person name="Godfrey J."/>
            <person name="Minx P."/>
            <person name="Mitreva M."/>
            <person name="Roeseler W."/>
            <person name="Tian H."/>
            <person name="Witte H."/>
            <person name="Yang S.P."/>
            <person name="Wilson R.K."/>
            <person name="Sommer R.J."/>
        </authorList>
    </citation>
    <scope>NUCLEOTIDE SEQUENCE [LARGE SCALE GENOMIC DNA]</scope>
    <source>
        <strain evidence="2">PS312</strain>
    </source>
</reference>
<reference evidence="1" key="2">
    <citation type="submission" date="2022-06" db="UniProtKB">
        <authorList>
            <consortium name="EnsemblMetazoa"/>
        </authorList>
    </citation>
    <scope>IDENTIFICATION</scope>
    <source>
        <strain evidence="1">PS312</strain>
    </source>
</reference>
<dbReference type="Proteomes" id="UP000005239">
    <property type="component" value="Unassembled WGS sequence"/>
</dbReference>
<name>A0A2A6CHF7_PRIPA</name>
<proteinExistence type="predicted"/>
<gene>
    <name evidence="1" type="primary">WBGene00283124</name>
</gene>
<dbReference type="AlphaFoldDB" id="A0A2A6CHF7"/>
<keyword evidence="2" id="KW-1185">Reference proteome</keyword>
<accession>A0A8R1Z3P4</accession>